<accession>D7MUV9</accession>
<dbReference type="EMBL" id="GL348720">
    <property type="protein sequence ID" value="EFH41841.1"/>
    <property type="molecule type" value="Genomic_DNA"/>
</dbReference>
<name>D7MUV9_ARALL</name>
<evidence type="ECO:0000313" key="3">
    <source>
        <dbReference type="Proteomes" id="UP000008694"/>
    </source>
</evidence>
<evidence type="ECO:0000256" key="1">
    <source>
        <dbReference type="SAM" id="MobiDB-lite"/>
    </source>
</evidence>
<evidence type="ECO:0000313" key="2">
    <source>
        <dbReference type="EMBL" id="EFH41841.1"/>
    </source>
</evidence>
<protein>
    <submittedName>
        <fullName evidence="2">Uncharacterized protein</fullName>
    </submittedName>
</protein>
<dbReference type="Gramene" id="scaffold_801029.1">
    <property type="protein sequence ID" value="scaffold_801029.1"/>
    <property type="gene ID" value="scaffold_801029.1"/>
</dbReference>
<dbReference type="AlphaFoldDB" id="D7MUV9"/>
<feature type="compositionally biased region" description="Pro residues" evidence="1">
    <location>
        <begin position="54"/>
        <end position="67"/>
    </location>
</feature>
<organism evidence="3">
    <name type="scientific">Arabidopsis lyrata subsp. lyrata</name>
    <name type="common">Lyre-leaved rock-cress</name>
    <dbReference type="NCBI Taxonomy" id="81972"/>
    <lineage>
        <taxon>Eukaryota</taxon>
        <taxon>Viridiplantae</taxon>
        <taxon>Streptophyta</taxon>
        <taxon>Embryophyta</taxon>
        <taxon>Tracheophyta</taxon>
        <taxon>Spermatophyta</taxon>
        <taxon>Magnoliopsida</taxon>
        <taxon>eudicotyledons</taxon>
        <taxon>Gunneridae</taxon>
        <taxon>Pentapetalae</taxon>
        <taxon>rosids</taxon>
        <taxon>malvids</taxon>
        <taxon>Brassicales</taxon>
        <taxon>Brassicaceae</taxon>
        <taxon>Camelineae</taxon>
        <taxon>Arabidopsis</taxon>
    </lineage>
</organism>
<dbReference type="HOGENOM" id="CLU_1549724_0_0_1"/>
<proteinExistence type="predicted"/>
<sequence length="173" mass="19794">MTNDRVHCPFLPSNRIAPSVFRRNNQVRRAEIDVLNRSNLNSQSQNSDRSFPMPRTPPPRVNAPPPNAEEFAVMSPYFQSSGLRNFRQVEVPIPQYESSRRMQSEMGSSITPSSDSEATAKISKKFEVSETSKKFDIGESSKRQRQDLSNDMDKKEKQKVQDYGGFQIPPKKR</sequence>
<feature type="region of interest" description="Disordered" evidence="1">
    <location>
        <begin position="34"/>
        <end position="68"/>
    </location>
</feature>
<feature type="compositionally biased region" description="Low complexity" evidence="1">
    <location>
        <begin position="35"/>
        <end position="53"/>
    </location>
</feature>
<gene>
    <name evidence="2" type="ORF">ARALYDRAFT_917629</name>
</gene>
<dbReference type="Proteomes" id="UP000008694">
    <property type="component" value="Unassembled WGS sequence"/>
</dbReference>
<feature type="compositionally biased region" description="Basic and acidic residues" evidence="1">
    <location>
        <begin position="124"/>
        <end position="160"/>
    </location>
</feature>
<keyword evidence="3" id="KW-1185">Reference proteome</keyword>
<reference evidence="3" key="1">
    <citation type="journal article" date="2011" name="Nat. Genet.">
        <title>The Arabidopsis lyrata genome sequence and the basis of rapid genome size change.</title>
        <authorList>
            <person name="Hu T.T."/>
            <person name="Pattyn P."/>
            <person name="Bakker E.G."/>
            <person name="Cao J."/>
            <person name="Cheng J.-F."/>
            <person name="Clark R.M."/>
            <person name="Fahlgren N."/>
            <person name="Fawcett J.A."/>
            <person name="Grimwood J."/>
            <person name="Gundlach H."/>
            <person name="Haberer G."/>
            <person name="Hollister J.D."/>
            <person name="Ossowski S."/>
            <person name="Ottilar R.P."/>
            <person name="Salamov A.A."/>
            <person name="Schneeberger K."/>
            <person name="Spannagl M."/>
            <person name="Wang X."/>
            <person name="Yang L."/>
            <person name="Nasrallah M.E."/>
            <person name="Bergelson J."/>
            <person name="Carrington J.C."/>
            <person name="Gaut B.S."/>
            <person name="Schmutz J."/>
            <person name="Mayer K.F.X."/>
            <person name="Van de Peer Y."/>
            <person name="Grigoriev I.V."/>
            <person name="Nordborg M."/>
            <person name="Weigel D."/>
            <person name="Guo Y.-L."/>
        </authorList>
    </citation>
    <scope>NUCLEOTIDE SEQUENCE [LARGE SCALE GENOMIC DNA]</scope>
    <source>
        <strain evidence="3">cv. MN47</strain>
    </source>
</reference>
<feature type="region of interest" description="Disordered" evidence="1">
    <location>
        <begin position="94"/>
        <end position="173"/>
    </location>
</feature>
<feature type="compositionally biased region" description="Polar residues" evidence="1">
    <location>
        <begin position="105"/>
        <end position="117"/>
    </location>
</feature>